<reference evidence="3 4" key="1">
    <citation type="submission" date="2016-08" db="EMBL/GenBank/DDBJ databases">
        <title>Draft genome of Amylibacter sp. strain 4G11.</title>
        <authorList>
            <person name="Wong S.-K."/>
            <person name="Hamasaki K."/>
            <person name="Yoshizawa S."/>
        </authorList>
    </citation>
    <scope>NUCLEOTIDE SEQUENCE [LARGE SCALE GENOMIC DNA]</scope>
    <source>
        <strain evidence="3 4">4G11</strain>
    </source>
</reference>
<proteinExistence type="predicted"/>
<name>A0A2G5K291_9RHOB</name>
<keyword evidence="2" id="KW-0472">Membrane</keyword>
<dbReference type="AlphaFoldDB" id="A0A2G5K291"/>
<keyword evidence="2" id="KW-0812">Transmembrane</keyword>
<dbReference type="OrthoDB" id="7876146at2"/>
<comment type="caution">
    <text evidence="3">The sequence shown here is derived from an EMBL/GenBank/DDBJ whole genome shotgun (WGS) entry which is preliminary data.</text>
</comment>
<evidence type="ECO:0000313" key="4">
    <source>
        <dbReference type="Proteomes" id="UP000231516"/>
    </source>
</evidence>
<dbReference type="RefSeq" id="WP_099594287.1">
    <property type="nucleotide sequence ID" value="NZ_MDGM01000013.1"/>
</dbReference>
<protein>
    <submittedName>
        <fullName evidence="3">Uncharacterized protein</fullName>
    </submittedName>
</protein>
<sequence>MSIQLAAIRAAVVLIPSYSVAYLTEKMVYVVPMLAAASFFAGALEVTPVNTRRRVEEDDVDTDLSSDAMTNEIWEDSGGNT</sequence>
<keyword evidence="4" id="KW-1185">Reference proteome</keyword>
<evidence type="ECO:0000256" key="2">
    <source>
        <dbReference type="SAM" id="Phobius"/>
    </source>
</evidence>
<feature type="transmembrane region" description="Helical" evidence="2">
    <location>
        <begin position="29"/>
        <end position="47"/>
    </location>
</feature>
<keyword evidence="2" id="KW-1133">Transmembrane helix</keyword>
<evidence type="ECO:0000256" key="1">
    <source>
        <dbReference type="SAM" id="MobiDB-lite"/>
    </source>
</evidence>
<dbReference type="EMBL" id="MDGM01000013">
    <property type="protein sequence ID" value="PIB23525.1"/>
    <property type="molecule type" value="Genomic_DNA"/>
</dbReference>
<dbReference type="Proteomes" id="UP000231516">
    <property type="component" value="Unassembled WGS sequence"/>
</dbReference>
<organism evidence="3 4">
    <name type="scientific">Paramylibacter kogurei</name>
    <dbReference type="NCBI Taxonomy" id="1889778"/>
    <lineage>
        <taxon>Bacteria</taxon>
        <taxon>Pseudomonadati</taxon>
        <taxon>Pseudomonadota</taxon>
        <taxon>Alphaproteobacteria</taxon>
        <taxon>Rhodobacterales</taxon>
        <taxon>Paracoccaceae</taxon>
        <taxon>Paramylibacter</taxon>
    </lineage>
</organism>
<gene>
    <name evidence="3" type="ORF">BFP76_08275</name>
</gene>
<feature type="region of interest" description="Disordered" evidence="1">
    <location>
        <begin position="56"/>
        <end position="81"/>
    </location>
</feature>
<evidence type="ECO:0000313" key="3">
    <source>
        <dbReference type="EMBL" id="PIB23525.1"/>
    </source>
</evidence>
<accession>A0A2G5K291</accession>